<dbReference type="InterPro" id="IPR036706">
    <property type="entry name" value="VOMI_sf"/>
</dbReference>
<dbReference type="AlphaFoldDB" id="A0A1D2MSL2"/>
<dbReference type="Proteomes" id="UP000094527">
    <property type="component" value="Unassembled WGS sequence"/>
</dbReference>
<reference evidence="3 4" key="1">
    <citation type="journal article" date="2016" name="Genome Biol. Evol.">
        <title>Gene Family Evolution Reflects Adaptation to Soil Environmental Stressors in the Genome of the Collembolan Orchesella cincta.</title>
        <authorList>
            <person name="Faddeeva-Vakhrusheva A."/>
            <person name="Derks M.F."/>
            <person name="Anvar S.Y."/>
            <person name="Agamennone V."/>
            <person name="Suring W."/>
            <person name="Smit S."/>
            <person name="van Straalen N.M."/>
            <person name="Roelofs D."/>
        </authorList>
    </citation>
    <scope>NUCLEOTIDE SEQUENCE [LARGE SCALE GENOMIC DNA]</scope>
    <source>
        <tissue evidence="3">Mixed pool</tissue>
    </source>
</reference>
<evidence type="ECO:0000313" key="4">
    <source>
        <dbReference type="Proteomes" id="UP000094527"/>
    </source>
</evidence>
<dbReference type="SUPFAM" id="SSF57625">
    <property type="entry name" value="Invertebrate chitin-binding proteins"/>
    <property type="match status" value="2"/>
</dbReference>
<dbReference type="Gene3D" id="2.170.140.10">
    <property type="entry name" value="Chitin binding domain"/>
    <property type="match status" value="2"/>
</dbReference>
<feature type="signal peptide" evidence="1">
    <location>
        <begin position="1"/>
        <end position="27"/>
    </location>
</feature>
<dbReference type="Pfam" id="PF01607">
    <property type="entry name" value="CBM_14"/>
    <property type="match status" value="2"/>
</dbReference>
<evidence type="ECO:0000313" key="3">
    <source>
        <dbReference type="EMBL" id="ODM96109.1"/>
    </source>
</evidence>
<organism evidence="3 4">
    <name type="scientific">Orchesella cincta</name>
    <name type="common">Springtail</name>
    <name type="synonym">Podura cincta</name>
    <dbReference type="NCBI Taxonomy" id="48709"/>
    <lineage>
        <taxon>Eukaryota</taxon>
        <taxon>Metazoa</taxon>
        <taxon>Ecdysozoa</taxon>
        <taxon>Arthropoda</taxon>
        <taxon>Hexapoda</taxon>
        <taxon>Collembola</taxon>
        <taxon>Entomobryomorpha</taxon>
        <taxon>Entomobryoidea</taxon>
        <taxon>Orchesellidae</taxon>
        <taxon>Orchesellinae</taxon>
        <taxon>Orchesella</taxon>
    </lineage>
</organism>
<name>A0A1D2MSL2_ORCCI</name>
<keyword evidence="1" id="KW-0732">Signal</keyword>
<dbReference type="EMBL" id="LJIJ01000578">
    <property type="protein sequence ID" value="ODM96109.1"/>
    <property type="molecule type" value="Genomic_DNA"/>
</dbReference>
<dbReference type="GO" id="GO:0005615">
    <property type="term" value="C:extracellular space"/>
    <property type="evidence" value="ECO:0007669"/>
    <property type="project" value="TreeGrafter"/>
</dbReference>
<dbReference type="InterPro" id="IPR005515">
    <property type="entry name" value="VOMI"/>
</dbReference>
<dbReference type="STRING" id="48709.A0A1D2MSL2"/>
<protein>
    <submittedName>
        <fullName evidence="3">Vitelline membrane outer layer protein 1</fullName>
    </submittedName>
</protein>
<dbReference type="Gene3D" id="2.100.10.20">
    <property type="entry name" value="Vitelline membrane outer layer protein I (VOMI)"/>
    <property type="match status" value="1"/>
</dbReference>
<comment type="caution">
    <text evidence="3">The sequence shown here is derived from an EMBL/GenBank/DDBJ whole genome shotgun (WGS) entry which is preliminary data.</text>
</comment>
<accession>A0A1D2MSL2</accession>
<dbReference type="PANTHER" id="PTHR18841:SF0">
    <property type="entry name" value="VITELLINE MEMBRANE OUTER LAYER 1 HOMOLOG A-RELATED"/>
    <property type="match status" value="1"/>
</dbReference>
<feature type="domain" description="Chitin-binding type-2" evidence="2">
    <location>
        <begin position="117"/>
        <end position="174"/>
    </location>
</feature>
<dbReference type="OrthoDB" id="6020543at2759"/>
<dbReference type="PANTHER" id="PTHR18841">
    <property type="entry name" value="VITELLINE MEMBRANE OUTER LAYER PROTEIN I-RELATED"/>
    <property type="match status" value="1"/>
</dbReference>
<evidence type="ECO:0000256" key="1">
    <source>
        <dbReference type="SAM" id="SignalP"/>
    </source>
</evidence>
<feature type="domain" description="Chitin-binding type-2" evidence="2">
    <location>
        <begin position="32"/>
        <end position="94"/>
    </location>
</feature>
<dbReference type="SUPFAM" id="SSF51092">
    <property type="entry name" value="Vitelline membrane outer protein-I (VMO-I)"/>
    <property type="match status" value="1"/>
</dbReference>
<dbReference type="GO" id="GO:0008061">
    <property type="term" value="F:chitin binding"/>
    <property type="evidence" value="ECO:0007669"/>
    <property type="project" value="InterPro"/>
</dbReference>
<dbReference type="InterPro" id="IPR002557">
    <property type="entry name" value="Chitin-bd_dom"/>
</dbReference>
<dbReference type="SMART" id="SM00494">
    <property type="entry name" value="ChtBD2"/>
    <property type="match status" value="2"/>
</dbReference>
<sequence>MILHSRSIDYSLIVLAITLSLFKNGITEAPTHFDCITSGASKTGVAKFAFPSNCENYIYCVKGKAYLQKCPPGTAYSETVKDCDLFDTVAACNDDSNSNAIRYNKPIAGEKYEGKDVNDCSLRDSGLYPMLFGDCSEYVFCKSNRAYAKKCPFNLLFDMERLECLMPADAKCWKPTGPTGPNKFFPLHIIEYYPNFEDENEPLVATMANPDGPIPAQKECLYKHRPHAKKFDTTEDGIVLTSPVLKNDGNWLDWKYCEPGTYVNAVGSFRRSKMQNGKTDNAGIISLAVICQHPDQMGKVGEVNTTIFDVAPNSPKTDSQFSRFFHCEDGAAATGFQLNSEPDQGPKDDIGTANVRLICSCGPPAVKPYWIEGVYSVDANRQGEWTKERGCMPRQALCGMQVQMMPYENKVNLAAHDNTGLNNIKMKCCNIPNPVDSCMPIEREVLVATCDNTASSQAQNCEFDGQVGVDYDFANFERSAYFYESTGFTLEHQLAKIQEKMSGSDLHCGMGNCLFQWDNATSIVWKKMVRGLLKTNVVGGWTSEIFQIVGQCGIYMMYTNRFMRMDTDTLNRVRINRDYWDFNQDTFS</sequence>
<dbReference type="InterPro" id="IPR036508">
    <property type="entry name" value="Chitin-bd_dom_sf"/>
</dbReference>
<proteinExistence type="predicted"/>
<evidence type="ECO:0000259" key="2">
    <source>
        <dbReference type="PROSITE" id="PS50940"/>
    </source>
</evidence>
<keyword evidence="4" id="KW-1185">Reference proteome</keyword>
<dbReference type="PROSITE" id="PS50940">
    <property type="entry name" value="CHIT_BIND_II"/>
    <property type="match status" value="2"/>
</dbReference>
<feature type="chain" id="PRO_5008904485" evidence="1">
    <location>
        <begin position="28"/>
        <end position="588"/>
    </location>
</feature>
<gene>
    <name evidence="3" type="ORF">Ocin01_10580</name>
</gene>
<dbReference type="Pfam" id="PF03762">
    <property type="entry name" value="VOMI"/>
    <property type="match status" value="1"/>
</dbReference>